<evidence type="ECO:0000313" key="2">
    <source>
        <dbReference type="Proteomes" id="UP000255082"/>
    </source>
</evidence>
<sequence>MRDIGRQVEELFCAAAEMRCCTAQVVADGAVREFGQRSVLQVRQTRPLGAGQE</sequence>
<organism evidence="1 2">
    <name type="scientific">Nocardia africana</name>
    <dbReference type="NCBI Taxonomy" id="134964"/>
    <lineage>
        <taxon>Bacteria</taxon>
        <taxon>Bacillati</taxon>
        <taxon>Actinomycetota</taxon>
        <taxon>Actinomycetes</taxon>
        <taxon>Mycobacteriales</taxon>
        <taxon>Nocardiaceae</taxon>
        <taxon>Nocardia</taxon>
    </lineage>
</organism>
<reference evidence="1 2" key="1">
    <citation type="submission" date="2018-06" db="EMBL/GenBank/DDBJ databases">
        <authorList>
            <consortium name="Pathogen Informatics"/>
            <person name="Doyle S."/>
        </authorList>
    </citation>
    <scope>NUCLEOTIDE SEQUENCE [LARGE SCALE GENOMIC DNA]</scope>
    <source>
        <strain evidence="1 2">NCTC13184</strain>
    </source>
</reference>
<dbReference type="EMBL" id="UGRU01000001">
    <property type="protein sequence ID" value="SUA45002.1"/>
    <property type="molecule type" value="Genomic_DNA"/>
</dbReference>
<dbReference type="AlphaFoldDB" id="A0A378WVV6"/>
<name>A0A378WVV6_9NOCA</name>
<proteinExistence type="predicted"/>
<gene>
    <name evidence="1" type="ORF">NCTC13184_03524</name>
</gene>
<dbReference type="Proteomes" id="UP000255082">
    <property type="component" value="Unassembled WGS sequence"/>
</dbReference>
<accession>A0A378WVV6</accession>
<protein>
    <submittedName>
        <fullName evidence="1">Uncharacterized protein</fullName>
    </submittedName>
</protein>
<evidence type="ECO:0000313" key="1">
    <source>
        <dbReference type="EMBL" id="SUA45002.1"/>
    </source>
</evidence>